<keyword evidence="3" id="KW-1185">Reference proteome</keyword>
<proteinExistence type="predicted"/>
<keyword evidence="1" id="KW-0812">Transmembrane</keyword>
<keyword evidence="1" id="KW-1133">Transmembrane helix</keyword>
<evidence type="ECO:0000256" key="1">
    <source>
        <dbReference type="SAM" id="Phobius"/>
    </source>
</evidence>
<feature type="transmembrane region" description="Helical" evidence="1">
    <location>
        <begin position="101"/>
        <end position="123"/>
    </location>
</feature>
<sequence>MVTTSTVAPARLPFTAAVPPVVARAVEVLGLQYTNITYIHILVAMAIPFGLIYLWPMIGSAISGPLFVAALDNLTAPLFWPNYGILAGFPGFASSPPAVQMISYFATVIFCACLLYLIQIYTGPERNCPPIVNRNLVSAFVSGFVVTASVAYIAALSGMMTSTAFEALWAALTAGGYAVQQRRDKQKGPVE</sequence>
<gene>
    <name evidence="2" type="ORF">BESB_037370</name>
</gene>
<dbReference type="KEGG" id="bbes:BESB_037370"/>
<evidence type="ECO:0000313" key="3">
    <source>
        <dbReference type="Proteomes" id="UP000224006"/>
    </source>
</evidence>
<dbReference type="VEuPathDB" id="ToxoDB:BESB_037370"/>
<keyword evidence="1" id="KW-0472">Membrane</keyword>
<dbReference type="Proteomes" id="UP000224006">
    <property type="component" value="Chromosome II"/>
</dbReference>
<name>A0A2A9MH96_BESBE</name>
<dbReference type="AlphaFoldDB" id="A0A2A9MH96"/>
<dbReference type="EMBL" id="NWUJ01000002">
    <property type="protein sequence ID" value="PFH37279.1"/>
    <property type="molecule type" value="Genomic_DNA"/>
</dbReference>
<evidence type="ECO:0000313" key="2">
    <source>
        <dbReference type="EMBL" id="PFH37279.1"/>
    </source>
</evidence>
<dbReference type="RefSeq" id="XP_029221288.1">
    <property type="nucleotide sequence ID" value="XM_029362323.1"/>
</dbReference>
<accession>A0A2A9MH96</accession>
<evidence type="ECO:0008006" key="4">
    <source>
        <dbReference type="Google" id="ProtNLM"/>
    </source>
</evidence>
<protein>
    <recommendedName>
        <fullName evidence="4">Transmembrane protein</fullName>
    </recommendedName>
</protein>
<feature type="transmembrane region" description="Helical" evidence="1">
    <location>
        <begin position="36"/>
        <end position="55"/>
    </location>
</feature>
<feature type="transmembrane region" description="Helical" evidence="1">
    <location>
        <begin position="135"/>
        <end position="154"/>
    </location>
</feature>
<organism evidence="2 3">
    <name type="scientific">Besnoitia besnoiti</name>
    <name type="common">Apicomplexan protozoan</name>
    <dbReference type="NCBI Taxonomy" id="94643"/>
    <lineage>
        <taxon>Eukaryota</taxon>
        <taxon>Sar</taxon>
        <taxon>Alveolata</taxon>
        <taxon>Apicomplexa</taxon>
        <taxon>Conoidasida</taxon>
        <taxon>Coccidia</taxon>
        <taxon>Eucoccidiorida</taxon>
        <taxon>Eimeriorina</taxon>
        <taxon>Sarcocystidae</taxon>
        <taxon>Besnoitia</taxon>
    </lineage>
</organism>
<reference evidence="2 3" key="1">
    <citation type="submission" date="2017-09" db="EMBL/GenBank/DDBJ databases">
        <title>Genome sequencing of Besnoitia besnoiti strain Bb-Ger1.</title>
        <authorList>
            <person name="Schares G."/>
            <person name="Venepally P."/>
            <person name="Lorenzi H.A."/>
        </authorList>
    </citation>
    <scope>NUCLEOTIDE SEQUENCE [LARGE SCALE GENOMIC DNA]</scope>
    <source>
        <strain evidence="2 3">Bb-Ger1</strain>
    </source>
</reference>
<dbReference type="OrthoDB" id="10300234at2759"/>
<dbReference type="GeneID" id="40308718"/>
<comment type="caution">
    <text evidence="2">The sequence shown here is derived from an EMBL/GenBank/DDBJ whole genome shotgun (WGS) entry which is preliminary data.</text>
</comment>